<proteinExistence type="predicted"/>
<name>A0A822ZYU0_NELNU</name>
<protein>
    <submittedName>
        <fullName evidence="1">Uncharacterized protein</fullName>
    </submittedName>
</protein>
<dbReference type="AlphaFoldDB" id="A0A822ZYU0"/>
<comment type="caution">
    <text evidence="1">The sequence shown here is derived from an EMBL/GenBank/DDBJ whole genome shotgun (WGS) entry which is preliminary data.</text>
</comment>
<gene>
    <name evidence="1" type="ORF">HUJ06_017055</name>
</gene>
<sequence length="44" mass="4822">MTETGALPPPHSFSSFVAQNRGSAPLLFFHCLCAKTLCFFISFV</sequence>
<evidence type="ECO:0000313" key="2">
    <source>
        <dbReference type="Proteomes" id="UP000607653"/>
    </source>
</evidence>
<accession>A0A822ZYU0</accession>
<keyword evidence="2" id="KW-1185">Reference proteome</keyword>
<dbReference type="EMBL" id="DUZY01000008">
    <property type="protein sequence ID" value="DAD47118.1"/>
    <property type="molecule type" value="Genomic_DNA"/>
</dbReference>
<evidence type="ECO:0000313" key="1">
    <source>
        <dbReference type="EMBL" id="DAD47118.1"/>
    </source>
</evidence>
<reference evidence="1 2" key="1">
    <citation type="journal article" date="2020" name="Mol. Biol. Evol.">
        <title>Distinct Expression and Methylation Patterns for Genes with Different Fates following a Single Whole-Genome Duplication in Flowering Plants.</title>
        <authorList>
            <person name="Shi T."/>
            <person name="Rahmani R.S."/>
            <person name="Gugger P.F."/>
            <person name="Wang M."/>
            <person name="Li H."/>
            <person name="Zhang Y."/>
            <person name="Li Z."/>
            <person name="Wang Q."/>
            <person name="Van de Peer Y."/>
            <person name="Marchal K."/>
            <person name="Chen J."/>
        </authorList>
    </citation>
    <scope>NUCLEOTIDE SEQUENCE [LARGE SCALE GENOMIC DNA]</scope>
    <source>
        <tissue evidence="1">Leaf</tissue>
    </source>
</reference>
<organism evidence="1 2">
    <name type="scientific">Nelumbo nucifera</name>
    <name type="common">Sacred lotus</name>
    <dbReference type="NCBI Taxonomy" id="4432"/>
    <lineage>
        <taxon>Eukaryota</taxon>
        <taxon>Viridiplantae</taxon>
        <taxon>Streptophyta</taxon>
        <taxon>Embryophyta</taxon>
        <taxon>Tracheophyta</taxon>
        <taxon>Spermatophyta</taxon>
        <taxon>Magnoliopsida</taxon>
        <taxon>Proteales</taxon>
        <taxon>Nelumbonaceae</taxon>
        <taxon>Nelumbo</taxon>
    </lineage>
</organism>
<dbReference type="Proteomes" id="UP000607653">
    <property type="component" value="Unassembled WGS sequence"/>
</dbReference>